<comment type="caution">
    <text evidence="11">The sequence shown here is derived from an EMBL/GenBank/DDBJ whole genome shotgun (WGS) entry which is preliminary data.</text>
</comment>
<keyword evidence="3 7" id="KW-0645">Protease</keyword>
<dbReference type="InterPro" id="IPR036959">
    <property type="entry name" value="Peptidase_C12_UCH_sf"/>
</dbReference>
<evidence type="ECO:0000256" key="1">
    <source>
        <dbReference type="ARBA" id="ARBA00000707"/>
    </source>
</evidence>
<dbReference type="GO" id="GO:0005737">
    <property type="term" value="C:cytoplasm"/>
    <property type="evidence" value="ECO:0007669"/>
    <property type="project" value="TreeGrafter"/>
</dbReference>
<feature type="active site" description="Proton donor" evidence="7">
    <location>
        <position position="206"/>
    </location>
</feature>
<dbReference type="Proteomes" id="UP001302676">
    <property type="component" value="Unassembled WGS sequence"/>
</dbReference>
<dbReference type="PROSITE" id="PS52048">
    <property type="entry name" value="UCH_DOMAIN"/>
    <property type="match status" value="1"/>
</dbReference>
<evidence type="ECO:0000256" key="4">
    <source>
        <dbReference type="ARBA" id="ARBA00022786"/>
    </source>
</evidence>
<dbReference type="GO" id="GO:0004843">
    <property type="term" value="F:cysteine-type deubiquitinase activity"/>
    <property type="evidence" value="ECO:0007669"/>
    <property type="project" value="UniProtKB-UniRule"/>
</dbReference>
<evidence type="ECO:0000256" key="3">
    <source>
        <dbReference type="ARBA" id="ARBA00022670"/>
    </source>
</evidence>
<dbReference type="InterPro" id="IPR038765">
    <property type="entry name" value="Papain-like_cys_pep_sf"/>
</dbReference>
<evidence type="ECO:0000256" key="5">
    <source>
        <dbReference type="ARBA" id="ARBA00022801"/>
    </source>
</evidence>
<accession>A0AAN6V8R2</accession>
<protein>
    <recommendedName>
        <fullName evidence="8">Ubiquitin carboxyl-terminal hydrolase</fullName>
        <ecNumber evidence="8">3.4.19.12</ecNumber>
    </recommendedName>
</protein>
<evidence type="ECO:0000313" key="12">
    <source>
        <dbReference type="Proteomes" id="UP001302676"/>
    </source>
</evidence>
<dbReference type="PANTHER" id="PTHR10589">
    <property type="entry name" value="UBIQUITIN CARBOXYL-TERMINAL HYDROLASE"/>
    <property type="match status" value="1"/>
</dbReference>
<evidence type="ECO:0000256" key="6">
    <source>
        <dbReference type="ARBA" id="ARBA00022807"/>
    </source>
</evidence>
<evidence type="ECO:0000256" key="2">
    <source>
        <dbReference type="ARBA" id="ARBA00009326"/>
    </source>
</evidence>
<dbReference type="GeneID" id="87816160"/>
<dbReference type="Gene3D" id="3.40.532.10">
    <property type="entry name" value="Peptidase C12, ubiquitin carboxyl-terminal hydrolase"/>
    <property type="match status" value="1"/>
</dbReference>
<evidence type="ECO:0000313" key="11">
    <source>
        <dbReference type="EMBL" id="KAK4146845.1"/>
    </source>
</evidence>
<feature type="site" description="Important for enzyme activity" evidence="7">
    <location>
        <position position="222"/>
    </location>
</feature>
<keyword evidence="6 7" id="KW-0788">Thiol protease</keyword>
<evidence type="ECO:0000256" key="8">
    <source>
        <dbReference type="RuleBase" id="RU361215"/>
    </source>
</evidence>
<dbReference type="Pfam" id="PF01088">
    <property type="entry name" value="Peptidase_C12"/>
    <property type="match status" value="1"/>
</dbReference>
<dbReference type="InterPro" id="IPR001578">
    <property type="entry name" value="Peptidase_C12_UCH"/>
</dbReference>
<keyword evidence="5 7" id="KW-0378">Hydrolase</keyword>
<evidence type="ECO:0000256" key="7">
    <source>
        <dbReference type="PROSITE-ProRule" id="PRU01393"/>
    </source>
</evidence>
<gene>
    <name evidence="11" type="ORF">C8A04DRAFT_25423</name>
</gene>
<feature type="region of interest" description="Disordered" evidence="9">
    <location>
        <begin position="82"/>
        <end position="110"/>
    </location>
</feature>
<name>A0AAN6V8R2_9PEZI</name>
<feature type="domain" description="UCH catalytic" evidence="10">
    <location>
        <begin position="13"/>
        <end position="270"/>
    </location>
</feature>
<dbReference type="EC" id="3.4.19.12" evidence="8"/>
<comment type="similarity">
    <text evidence="2 7 8">Belongs to the peptidase C12 family.</text>
</comment>
<keyword evidence="12" id="KW-1185">Reference proteome</keyword>
<dbReference type="RefSeq" id="XP_062640216.1">
    <property type="nucleotide sequence ID" value="XM_062779547.1"/>
</dbReference>
<reference evidence="11" key="2">
    <citation type="submission" date="2023-05" db="EMBL/GenBank/DDBJ databases">
        <authorList>
            <consortium name="Lawrence Berkeley National Laboratory"/>
            <person name="Steindorff A."/>
            <person name="Hensen N."/>
            <person name="Bonometti L."/>
            <person name="Westerberg I."/>
            <person name="Brannstrom I.O."/>
            <person name="Guillou S."/>
            <person name="Cros-Aarteil S."/>
            <person name="Calhoun S."/>
            <person name="Haridas S."/>
            <person name="Kuo A."/>
            <person name="Mondo S."/>
            <person name="Pangilinan J."/>
            <person name="Riley R."/>
            <person name="Labutti K."/>
            <person name="Andreopoulos B."/>
            <person name="Lipzen A."/>
            <person name="Chen C."/>
            <person name="Yanf M."/>
            <person name="Daum C."/>
            <person name="Ng V."/>
            <person name="Clum A."/>
            <person name="Ohm R."/>
            <person name="Martin F."/>
            <person name="Silar P."/>
            <person name="Natvig D."/>
            <person name="Lalanne C."/>
            <person name="Gautier V."/>
            <person name="Ament-Velasquez S.L."/>
            <person name="Kruys A."/>
            <person name="Hutchinson M.I."/>
            <person name="Powell A.J."/>
            <person name="Barry K."/>
            <person name="Miller A.N."/>
            <person name="Grigoriev I.V."/>
            <person name="Debuchy R."/>
            <person name="Gladieux P."/>
            <person name="Thoren M.H."/>
            <person name="Johannesson H."/>
        </authorList>
    </citation>
    <scope>NUCLEOTIDE SEQUENCE</scope>
    <source>
        <strain evidence="11">CBS 141.50</strain>
    </source>
</reference>
<reference evidence="11" key="1">
    <citation type="journal article" date="2023" name="Mol. Phylogenet. Evol.">
        <title>Genome-scale phylogeny and comparative genomics of the fungal order Sordariales.</title>
        <authorList>
            <person name="Hensen N."/>
            <person name="Bonometti L."/>
            <person name="Westerberg I."/>
            <person name="Brannstrom I.O."/>
            <person name="Guillou S."/>
            <person name="Cros-Aarteil S."/>
            <person name="Calhoun S."/>
            <person name="Haridas S."/>
            <person name="Kuo A."/>
            <person name="Mondo S."/>
            <person name="Pangilinan J."/>
            <person name="Riley R."/>
            <person name="LaButti K."/>
            <person name="Andreopoulos B."/>
            <person name="Lipzen A."/>
            <person name="Chen C."/>
            <person name="Yan M."/>
            <person name="Daum C."/>
            <person name="Ng V."/>
            <person name="Clum A."/>
            <person name="Steindorff A."/>
            <person name="Ohm R.A."/>
            <person name="Martin F."/>
            <person name="Silar P."/>
            <person name="Natvig D.O."/>
            <person name="Lalanne C."/>
            <person name="Gautier V."/>
            <person name="Ament-Velasquez S.L."/>
            <person name="Kruys A."/>
            <person name="Hutchinson M.I."/>
            <person name="Powell A.J."/>
            <person name="Barry K."/>
            <person name="Miller A.N."/>
            <person name="Grigoriev I.V."/>
            <person name="Debuchy R."/>
            <person name="Gladieux P."/>
            <person name="Hiltunen Thoren M."/>
            <person name="Johannesson H."/>
        </authorList>
    </citation>
    <scope>NUCLEOTIDE SEQUENCE</scope>
    <source>
        <strain evidence="11">CBS 141.50</strain>
    </source>
</reference>
<proteinExistence type="inferred from homology"/>
<feature type="active site" description="Nucleophile" evidence="7">
    <location>
        <position position="123"/>
    </location>
</feature>
<dbReference type="AlphaFoldDB" id="A0AAN6V8R2"/>
<sequence length="273" mass="29264">MSTADTPTTAPPAFIPLEANPELMTTLLHNLGLSPTLAIHDVYSLTDPDLLSFIPRPALALLLVFPVSAAYESHRLAEDASLPDYRTKTNPPTQTQEGENPGGKEEAEEEPVLWFPQTIRNACGLIGLLHASLNGPARSHIQPRTTLSHLLSASQRDPSTNLPHTHPAAARAKLLEQNADLARAHRAVASQGDTTAPAAEDDVDLHFVCFVKGGDGGLWEMDGRRKGPLRRGGLEEGEDVLSEKALAVGPLKFLEREGGDLRFSCVALAGSLD</sequence>
<dbReference type="PANTHER" id="PTHR10589:SF17">
    <property type="entry name" value="UBIQUITIN CARBOXYL-TERMINAL HYDROLASE"/>
    <property type="match status" value="1"/>
</dbReference>
<dbReference type="GO" id="GO:0016579">
    <property type="term" value="P:protein deubiquitination"/>
    <property type="evidence" value="ECO:0007669"/>
    <property type="project" value="TreeGrafter"/>
</dbReference>
<dbReference type="PRINTS" id="PR00707">
    <property type="entry name" value="UBCTHYDRLASE"/>
</dbReference>
<dbReference type="SUPFAM" id="SSF54001">
    <property type="entry name" value="Cysteine proteinases"/>
    <property type="match status" value="1"/>
</dbReference>
<dbReference type="EMBL" id="MU853559">
    <property type="protein sequence ID" value="KAK4146845.1"/>
    <property type="molecule type" value="Genomic_DNA"/>
</dbReference>
<dbReference type="CDD" id="cd09616">
    <property type="entry name" value="Peptidase_C12_UCH_L1_L3"/>
    <property type="match status" value="1"/>
</dbReference>
<dbReference type="FunFam" id="3.40.532.10:FF:000008">
    <property type="entry name" value="Ubiquitin carboxyl-terminal hydrolase"/>
    <property type="match status" value="1"/>
</dbReference>
<feature type="site" description="Transition state stabilizer" evidence="7">
    <location>
        <position position="117"/>
    </location>
</feature>
<organism evidence="11 12">
    <name type="scientific">Dichotomopilus funicola</name>
    <dbReference type="NCBI Taxonomy" id="1934379"/>
    <lineage>
        <taxon>Eukaryota</taxon>
        <taxon>Fungi</taxon>
        <taxon>Dikarya</taxon>
        <taxon>Ascomycota</taxon>
        <taxon>Pezizomycotina</taxon>
        <taxon>Sordariomycetes</taxon>
        <taxon>Sordariomycetidae</taxon>
        <taxon>Sordariales</taxon>
        <taxon>Chaetomiaceae</taxon>
        <taxon>Dichotomopilus</taxon>
    </lineage>
</organism>
<evidence type="ECO:0000256" key="9">
    <source>
        <dbReference type="SAM" id="MobiDB-lite"/>
    </source>
</evidence>
<comment type="catalytic activity">
    <reaction evidence="1 7 8">
        <text>Thiol-dependent hydrolysis of ester, thioester, amide, peptide and isopeptide bonds formed by the C-terminal Gly of ubiquitin (a 76-residue protein attached to proteins as an intracellular targeting signal).</text>
        <dbReference type="EC" id="3.4.19.12"/>
    </reaction>
</comment>
<keyword evidence="4 7" id="KW-0833">Ubl conjugation pathway</keyword>
<dbReference type="GO" id="GO:0006511">
    <property type="term" value="P:ubiquitin-dependent protein catabolic process"/>
    <property type="evidence" value="ECO:0007669"/>
    <property type="project" value="UniProtKB-UniRule"/>
</dbReference>
<evidence type="ECO:0000259" key="10">
    <source>
        <dbReference type="PROSITE" id="PS52048"/>
    </source>
</evidence>